<evidence type="ECO:0008006" key="4">
    <source>
        <dbReference type="Google" id="ProtNLM"/>
    </source>
</evidence>
<keyword evidence="3" id="KW-1185">Reference proteome</keyword>
<dbReference type="OrthoDB" id="101984at2157"/>
<organism evidence="2 3">
    <name type="scientific">Conexivisphaera calida</name>
    <dbReference type="NCBI Taxonomy" id="1874277"/>
    <lineage>
        <taxon>Archaea</taxon>
        <taxon>Nitrososphaerota</taxon>
        <taxon>Conexivisphaeria</taxon>
        <taxon>Conexivisphaerales</taxon>
        <taxon>Conexivisphaeraceae</taxon>
        <taxon>Conexivisphaera</taxon>
    </lineage>
</organism>
<evidence type="ECO:0000313" key="3">
    <source>
        <dbReference type="Proteomes" id="UP000509448"/>
    </source>
</evidence>
<accession>A0A4P2VCW0</accession>
<dbReference type="KEGG" id="ccai:NAS2_1067"/>
<dbReference type="Proteomes" id="UP000509448">
    <property type="component" value="Chromosome"/>
</dbReference>
<dbReference type="EMBL" id="AP018732">
    <property type="protein sequence ID" value="BBE42456.1"/>
    <property type="molecule type" value="Genomic_DNA"/>
</dbReference>
<reference evidence="2 3" key="1">
    <citation type="journal article" date="2019" name="ISME J.">
        <title>Isolation and characterization of a thermophilic sulfur- and iron-reducing thaumarchaeote from a terrestrial acidic hot spring.</title>
        <authorList>
            <person name="Kato S."/>
            <person name="Itoh T."/>
            <person name="Yuki M."/>
            <person name="Nagamori M."/>
            <person name="Ohnishi M."/>
            <person name="Uematsu K."/>
            <person name="Suzuki K."/>
            <person name="Takashina T."/>
            <person name="Ohkuma M."/>
        </authorList>
    </citation>
    <scope>NUCLEOTIDE SEQUENCE [LARGE SCALE GENOMIC DNA]</scope>
    <source>
        <strain evidence="2 3">NAS-02</strain>
    </source>
</reference>
<evidence type="ECO:0000313" key="2">
    <source>
        <dbReference type="EMBL" id="BBE42456.1"/>
    </source>
</evidence>
<keyword evidence="1" id="KW-0812">Transmembrane</keyword>
<protein>
    <recommendedName>
        <fullName evidence="4">DUF2341 domain-containing protein</fullName>
    </recommendedName>
</protein>
<name>A0A4P2VCW0_9ARCH</name>
<keyword evidence="1" id="KW-0472">Membrane</keyword>
<gene>
    <name evidence="2" type="ORF">NAS2_1067</name>
</gene>
<keyword evidence="1" id="KW-1133">Transmembrane helix</keyword>
<evidence type="ECO:0000256" key="1">
    <source>
        <dbReference type="SAM" id="Phobius"/>
    </source>
</evidence>
<dbReference type="AlphaFoldDB" id="A0A4P2VCW0"/>
<feature type="transmembrane region" description="Helical" evidence="1">
    <location>
        <begin position="12"/>
        <end position="33"/>
    </location>
</feature>
<dbReference type="GeneID" id="55584878"/>
<dbReference type="RefSeq" id="WP_174448687.1">
    <property type="nucleotide sequence ID" value="NZ_AP018732.1"/>
</dbReference>
<sequence length="490" mass="51256">MKTHARRAAGTVVLSIALIILALAILVGAHMIYYSLATYQVSGAPGRLVATVNISKVVVPITITNPTSQATPDPFQLQLNFSPAAYSAFEAPDLSNVRFYYQGQELYAWLQSYSSSPPNRAQLATAWVKLPFSIGPHQSVTIYMAFNGSGWDQYWGEAPTLSTPYGAHDNGPYVFLAYGAFGSGFDGWTPGVFTGGFAPTPAGGGIMMVNNQGGEGTYLVAPNPLPQEPLVVDVEWGFSAPGGETPADALAISIGNAASQIPVTSVGGTDGGGTPAASGSIFAQNEFYPGWPVLALKDAVADDIVGTIPWQTWQVELAYSAFNLIPPNGNGGSWGSMAGYTIIPNSLPSSPPSVQPPQYVNMLDAGTSYNGAPIPFDVSAPQGMDLELGAGSGGATAYTYVYWALARAYPPDDVMPTAVAGAPMVPVNVTNYGPVEVHITQVVVVSNGAPTYYPYSAALFPGQSVTVYIPLSGSVGFETNNGIVWARAVR</sequence>
<proteinExistence type="predicted"/>